<dbReference type="AlphaFoldDB" id="A0A9W6WDG2"/>
<dbReference type="PANTHER" id="PTHR12705:SF0">
    <property type="entry name" value="ORIGIN RECOGNITION COMPLEX SUBUNIT 5"/>
    <property type="match status" value="1"/>
</dbReference>
<keyword evidence="6" id="KW-0539">Nucleus</keyword>
<keyword evidence="3" id="KW-0235">DNA replication</keyword>
<gene>
    <name evidence="10" type="ORF">Cboi02_000047000</name>
</gene>
<name>A0A9W6WDG2_CANBO</name>
<dbReference type="GO" id="GO:0005664">
    <property type="term" value="C:nuclear origin of replication recognition complex"/>
    <property type="evidence" value="ECO:0007669"/>
    <property type="project" value="TreeGrafter"/>
</dbReference>
<keyword evidence="5" id="KW-0067">ATP-binding</keyword>
<dbReference type="InterPro" id="IPR048866">
    <property type="entry name" value="ORC5_lid"/>
</dbReference>
<feature type="domain" description="Origin recognition complex subunit 5 C-terminal" evidence="8">
    <location>
        <begin position="343"/>
        <end position="482"/>
    </location>
</feature>
<dbReference type="Pfam" id="PF14630">
    <property type="entry name" value="ORC5_C"/>
    <property type="match status" value="1"/>
</dbReference>
<protein>
    <submittedName>
        <fullName evidence="10">Unnamed protein product</fullName>
    </submittedName>
</protein>
<dbReference type="InterPro" id="IPR047088">
    <property type="entry name" value="ORC5_C"/>
</dbReference>
<evidence type="ECO:0000256" key="3">
    <source>
        <dbReference type="ARBA" id="ARBA00022705"/>
    </source>
</evidence>
<comment type="similarity">
    <text evidence="2">Belongs to the ORC5 family.</text>
</comment>
<evidence type="ECO:0000256" key="1">
    <source>
        <dbReference type="ARBA" id="ARBA00004123"/>
    </source>
</evidence>
<dbReference type="Pfam" id="PF21639">
    <property type="entry name" value="ORC5_lid"/>
    <property type="match status" value="1"/>
</dbReference>
<evidence type="ECO:0000256" key="5">
    <source>
        <dbReference type="ARBA" id="ARBA00022840"/>
    </source>
</evidence>
<dbReference type="InterPro" id="IPR041664">
    <property type="entry name" value="AAA_16"/>
</dbReference>
<reference evidence="10" key="1">
    <citation type="submission" date="2023-04" db="EMBL/GenBank/DDBJ databases">
        <title>Candida boidinii NBRC 10035.</title>
        <authorList>
            <person name="Ichikawa N."/>
            <person name="Sato H."/>
            <person name="Tonouchi N."/>
        </authorList>
    </citation>
    <scope>NUCLEOTIDE SEQUENCE</scope>
    <source>
        <strain evidence="10">NBRC 10035</strain>
    </source>
</reference>
<evidence type="ECO:0000256" key="2">
    <source>
        <dbReference type="ARBA" id="ARBA00006269"/>
    </source>
</evidence>
<dbReference type="Gene3D" id="3.40.50.300">
    <property type="entry name" value="P-loop containing nucleotide triphosphate hydrolases"/>
    <property type="match status" value="1"/>
</dbReference>
<evidence type="ECO:0000313" key="11">
    <source>
        <dbReference type="Proteomes" id="UP001165120"/>
    </source>
</evidence>
<dbReference type="GO" id="GO:0006270">
    <property type="term" value="P:DNA replication initiation"/>
    <property type="evidence" value="ECO:0007669"/>
    <property type="project" value="TreeGrafter"/>
</dbReference>
<keyword evidence="11" id="KW-1185">Reference proteome</keyword>
<keyword evidence="4" id="KW-0547">Nucleotide-binding</keyword>
<comment type="caution">
    <text evidence="10">The sequence shown here is derived from an EMBL/GenBank/DDBJ whole genome shotgun (WGS) entry which is preliminary data.</text>
</comment>
<accession>A0A9W6WDG2</accession>
<dbReference type="EMBL" id="BSXN01000087">
    <property type="protein sequence ID" value="GME67037.1"/>
    <property type="molecule type" value="Genomic_DNA"/>
</dbReference>
<evidence type="ECO:0000259" key="7">
    <source>
        <dbReference type="Pfam" id="PF13191"/>
    </source>
</evidence>
<evidence type="ECO:0000259" key="8">
    <source>
        <dbReference type="Pfam" id="PF14630"/>
    </source>
</evidence>
<feature type="domain" description="Orc1-like AAA ATPase" evidence="7">
    <location>
        <begin position="15"/>
        <end position="168"/>
    </location>
</feature>
<feature type="domain" description="ORC5 lid" evidence="9">
    <location>
        <begin position="239"/>
        <end position="300"/>
    </location>
</feature>
<dbReference type="Pfam" id="PF13191">
    <property type="entry name" value="AAA_16"/>
    <property type="match status" value="1"/>
</dbReference>
<evidence type="ECO:0000259" key="9">
    <source>
        <dbReference type="Pfam" id="PF21639"/>
    </source>
</evidence>
<evidence type="ECO:0000256" key="4">
    <source>
        <dbReference type="ARBA" id="ARBA00022741"/>
    </source>
</evidence>
<proteinExistence type="inferred from homology"/>
<evidence type="ECO:0000313" key="10">
    <source>
        <dbReference type="EMBL" id="GME67037.1"/>
    </source>
</evidence>
<dbReference type="SUPFAM" id="SSF52540">
    <property type="entry name" value="P-loop containing nucleoside triphosphate hydrolases"/>
    <property type="match status" value="1"/>
</dbReference>
<sequence>MESGLLTRLKEKVSFRDSQIDLLSVYLQPYPDTLTPAIFLEGPPSAGKSLVIHEYTKILKANYKFLVVNVQCESSLTKRRILQKILKGILDSLNMNFPELNDVIMTCDGISTFLEILKQMLLFYEEDTRKKHDPIVVVLDKIDHMLESDVPGSLCAALSRLHEQSPVFTKISFLFVATRTDFMDLVTFNTCRILFTGYDLGEVKEILTKSFTSHRVMSVLNNDLENTTITVAQLRNYITQFIQVVIDSYSSYFGSDIQQIRSVLQRLWPYFYKSFISHGKYEVGVNDLITIYYKHKKILQSEIGIPAKFIEDGDEQYNSNISSDKKNDGRANLNKSYDFNNRTKYILIAAYLASYNDPKYDLYMFTREKDTRANSRGRSRAKRSKTAVVSESHLRMMSPQSFSIERLLAILSAIYDESEERGKIESDIDLYTEIATMTELKVLVQVSTADMISGFGKWRCNLNWGTIKRFSDDVKFEVENYLEF</sequence>
<dbReference type="GO" id="GO:0003688">
    <property type="term" value="F:DNA replication origin binding"/>
    <property type="evidence" value="ECO:0007669"/>
    <property type="project" value="TreeGrafter"/>
</dbReference>
<evidence type="ECO:0000256" key="6">
    <source>
        <dbReference type="ARBA" id="ARBA00023242"/>
    </source>
</evidence>
<dbReference type="InterPro" id="IPR027417">
    <property type="entry name" value="P-loop_NTPase"/>
</dbReference>
<dbReference type="Proteomes" id="UP001165120">
    <property type="component" value="Unassembled WGS sequence"/>
</dbReference>
<dbReference type="PANTHER" id="PTHR12705">
    <property type="entry name" value="ORIGIN RECOGNITION COMPLEX SUBUNIT 5"/>
    <property type="match status" value="1"/>
</dbReference>
<dbReference type="InterPro" id="IPR020796">
    <property type="entry name" value="ORC5"/>
</dbReference>
<organism evidence="10 11">
    <name type="scientific">Candida boidinii</name>
    <name type="common">Yeast</name>
    <dbReference type="NCBI Taxonomy" id="5477"/>
    <lineage>
        <taxon>Eukaryota</taxon>
        <taxon>Fungi</taxon>
        <taxon>Dikarya</taxon>
        <taxon>Ascomycota</taxon>
        <taxon>Saccharomycotina</taxon>
        <taxon>Pichiomycetes</taxon>
        <taxon>Pichiales</taxon>
        <taxon>Pichiaceae</taxon>
        <taxon>Ogataea</taxon>
        <taxon>Ogataea/Candida clade</taxon>
    </lineage>
</organism>
<comment type="subcellular location">
    <subcellularLocation>
        <location evidence="1">Nucleus</location>
    </subcellularLocation>
</comment>